<evidence type="ECO:0000313" key="2">
    <source>
        <dbReference type="EMBL" id="KGG50561.1"/>
    </source>
</evidence>
<comment type="caution">
    <text evidence="2">The sequence shown here is derived from an EMBL/GenBank/DDBJ whole genome shotgun (WGS) entry which is preliminary data.</text>
</comment>
<dbReference type="HOGENOM" id="CLU_1001457_0_0_1"/>
<evidence type="ECO:0000313" key="3">
    <source>
        <dbReference type="Proteomes" id="UP000029725"/>
    </source>
</evidence>
<sequence>MHIACLVMKTSLFRVQLLAVLFSIFFISAAFIDCKHENQKTGKSFQGSSAVHRKTEKTATLDSLYVLWETVQKLLVNSVGSQAEQVIDEIRRHFSAIERTVDVLEALQDQTVINSINELISTLFTGLQDAVESNKAQLEKGSFVSSEAFGKVLSMYENRIMKSLKQSRMLPEPIKEQLTNSIPDLFENLLQIYSEITKAIGMGIPGVMLVTYLPKLIQFGSMASVTVDTFKHVANIKTDAMRALEEFVSEYLTPDKIQMLSLVLTMLVQNMPARHDEV</sequence>
<dbReference type="VEuPathDB" id="MicrosporidiaDB:DI09_65p90"/>
<dbReference type="GeneID" id="25260561"/>
<dbReference type="EMBL" id="JMKJ01000574">
    <property type="protein sequence ID" value="KGG50561.1"/>
    <property type="molecule type" value="Genomic_DNA"/>
</dbReference>
<name>A0A098VS46_9MICR</name>
<organism evidence="2 3">
    <name type="scientific">Mitosporidium daphniae</name>
    <dbReference type="NCBI Taxonomy" id="1485682"/>
    <lineage>
        <taxon>Eukaryota</taxon>
        <taxon>Fungi</taxon>
        <taxon>Fungi incertae sedis</taxon>
        <taxon>Microsporidia</taxon>
        <taxon>Mitosporidium</taxon>
    </lineage>
</organism>
<dbReference type="AlphaFoldDB" id="A0A098VS46"/>
<keyword evidence="3" id="KW-1185">Reference proteome</keyword>
<keyword evidence="1" id="KW-0812">Transmembrane</keyword>
<proteinExistence type="predicted"/>
<keyword evidence="1" id="KW-0472">Membrane</keyword>
<gene>
    <name evidence="2" type="ORF">DI09_65p90</name>
</gene>
<protein>
    <submittedName>
        <fullName evidence="2">Uncharacterized protein</fullName>
    </submittedName>
</protein>
<feature type="transmembrane region" description="Helical" evidence="1">
    <location>
        <begin position="12"/>
        <end position="32"/>
    </location>
</feature>
<accession>A0A098VS46</accession>
<dbReference type="Proteomes" id="UP000029725">
    <property type="component" value="Unassembled WGS sequence"/>
</dbReference>
<reference evidence="2 3" key="1">
    <citation type="submission" date="2014-04" db="EMBL/GenBank/DDBJ databases">
        <title>A new species of microsporidia sheds light on the evolution of extreme parasitism.</title>
        <authorList>
            <person name="Haag K.L."/>
            <person name="James T.Y."/>
            <person name="Larsson R."/>
            <person name="Schaer T.M."/>
            <person name="Refardt D."/>
            <person name="Pombert J.-F."/>
            <person name="Ebert D."/>
        </authorList>
    </citation>
    <scope>NUCLEOTIDE SEQUENCE [LARGE SCALE GENOMIC DNA]</scope>
    <source>
        <strain evidence="2 3">UGP3</strain>
        <tissue evidence="2">Spores</tissue>
    </source>
</reference>
<dbReference type="RefSeq" id="XP_013237000.1">
    <property type="nucleotide sequence ID" value="XM_013381546.1"/>
</dbReference>
<keyword evidence="1" id="KW-1133">Transmembrane helix</keyword>
<evidence type="ECO:0000256" key="1">
    <source>
        <dbReference type="SAM" id="Phobius"/>
    </source>
</evidence>